<evidence type="ECO:0000313" key="2">
    <source>
        <dbReference type="Proteomes" id="UP000656813"/>
    </source>
</evidence>
<organism evidence="1 2">
    <name type="scientific">Pullulanibacillus pueri</name>
    <dbReference type="NCBI Taxonomy" id="1437324"/>
    <lineage>
        <taxon>Bacteria</taxon>
        <taxon>Bacillati</taxon>
        <taxon>Bacillota</taxon>
        <taxon>Bacilli</taxon>
        <taxon>Bacillales</taxon>
        <taxon>Sporolactobacillaceae</taxon>
        <taxon>Pullulanibacillus</taxon>
    </lineage>
</organism>
<accession>A0A8J2ZXN1</accession>
<reference evidence="1" key="2">
    <citation type="submission" date="2020-09" db="EMBL/GenBank/DDBJ databases">
        <authorList>
            <person name="Sun Q."/>
            <person name="Zhou Y."/>
        </authorList>
    </citation>
    <scope>NUCLEOTIDE SEQUENCE</scope>
    <source>
        <strain evidence="1">CGMCC 1.12777</strain>
    </source>
</reference>
<gene>
    <name evidence="1" type="ORF">GCM10007096_27680</name>
</gene>
<name>A0A8J2ZXN1_9BACL</name>
<keyword evidence="2" id="KW-1185">Reference proteome</keyword>
<sequence length="76" mass="8653">MEDTRFETLKHCVFLSVADSRMPKLESYGNSTCPKIHLGTKVTIPKLAEAVPVESEWSEAEIHTILMTRNFILLTF</sequence>
<proteinExistence type="predicted"/>
<reference evidence="1" key="1">
    <citation type="journal article" date="2014" name="Int. J. Syst. Evol. Microbiol.">
        <title>Complete genome sequence of Corynebacterium casei LMG S-19264T (=DSM 44701T), isolated from a smear-ripened cheese.</title>
        <authorList>
            <consortium name="US DOE Joint Genome Institute (JGI-PGF)"/>
            <person name="Walter F."/>
            <person name="Albersmeier A."/>
            <person name="Kalinowski J."/>
            <person name="Ruckert C."/>
        </authorList>
    </citation>
    <scope>NUCLEOTIDE SEQUENCE</scope>
    <source>
        <strain evidence="1">CGMCC 1.12777</strain>
    </source>
</reference>
<dbReference type="EMBL" id="BMFV01000022">
    <property type="protein sequence ID" value="GGH84488.1"/>
    <property type="molecule type" value="Genomic_DNA"/>
</dbReference>
<dbReference type="AlphaFoldDB" id="A0A8J2ZXN1"/>
<protein>
    <submittedName>
        <fullName evidence="1">Uncharacterized protein</fullName>
    </submittedName>
</protein>
<evidence type="ECO:0000313" key="1">
    <source>
        <dbReference type="EMBL" id="GGH84488.1"/>
    </source>
</evidence>
<dbReference type="Proteomes" id="UP000656813">
    <property type="component" value="Unassembled WGS sequence"/>
</dbReference>
<comment type="caution">
    <text evidence="1">The sequence shown here is derived from an EMBL/GenBank/DDBJ whole genome shotgun (WGS) entry which is preliminary data.</text>
</comment>